<evidence type="ECO:0000256" key="1">
    <source>
        <dbReference type="SAM" id="Phobius"/>
    </source>
</evidence>
<keyword evidence="1" id="KW-1133">Transmembrane helix</keyword>
<feature type="transmembrane region" description="Helical" evidence="1">
    <location>
        <begin position="70"/>
        <end position="91"/>
    </location>
</feature>
<dbReference type="EMBL" id="CVRL01000035">
    <property type="protein sequence ID" value="CRL11817.1"/>
    <property type="molecule type" value="Genomic_DNA"/>
</dbReference>
<keyword evidence="1" id="KW-0472">Membrane</keyword>
<sequence>MKSIASMFFAIGAVFALVGMIWGIQMSASQDHTLSPAHGHLNLLGFAAMSLFGSYYALSPQAAAAGLAKLHLGLATLSVIVLVPGIVMAITERGEGLAKSGSILAVLSMLLFLVIVLRHPIGQRHS</sequence>
<keyword evidence="3" id="KW-1185">Reference proteome</keyword>
<accession>A0A0H5DHX1</accession>
<dbReference type="AlphaFoldDB" id="A0A0H5DHX1"/>
<evidence type="ECO:0000313" key="2">
    <source>
        <dbReference type="EMBL" id="CRL11817.1"/>
    </source>
</evidence>
<reference evidence="2 3" key="1">
    <citation type="submission" date="2015-05" db="EMBL/GenBank/DDBJ databases">
        <authorList>
            <person name="Rodrigo-Torres Lidia"/>
            <person name="Arahal R.David."/>
        </authorList>
    </citation>
    <scope>NUCLEOTIDE SEQUENCE [LARGE SCALE GENOMIC DNA]</scope>
    <source>
        <strain evidence="2 3">CECT 7321</strain>
    </source>
</reference>
<feature type="transmembrane region" description="Helical" evidence="1">
    <location>
        <begin position="97"/>
        <end position="117"/>
    </location>
</feature>
<dbReference type="InterPro" id="IPR036927">
    <property type="entry name" value="Cyt_c_oxase-like_su1_sf"/>
</dbReference>
<dbReference type="OrthoDB" id="9808748at2"/>
<proteinExistence type="predicted"/>
<feature type="transmembrane region" description="Helical" evidence="1">
    <location>
        <begin position="39"/>
        <end position="58"/>
    </location>
</feature>
<organism evidence="2 3">
    <name type="scientific">Phaeobacter italicus</name>
    <dbReference type="NCBI Taxonomy" id="481446"/>
    <lineage>
        <taxon>Bacteria</taxon>
        <taxon>Pseudomonadati</taxon>
        <taxon>Pseudomonadota</taxon>
        <taxon>Alphaproteobacteria</taxon>
        <taxon>Rhodobacterales</taxon>
        <taxon>Roseobacteraceae</taxon>
        <taxon>Phaeobacter</taxon>
    </lineage>
</organism>
<keyword evidence="1" id="KW-0812">Transmembrane</keyword>
<dbReference type="STRING" id="481446.NIT7645_03714"/>
<dbReference type="GeneID" id="78397706"/>
<dbReference type="RefSeq" id="WP_008560147.1">
    <property type="nucleotide sequence ID" value="NZ_BSKQ01000001.1"/>
</dbReference>
<dbReference type="Proteomes" id="UP000043764">
    <property type="component" value="Unassembled WGS sequence"/>
</dbReference>
<dbReference type="Gene3D" id="1.20.210.10">
    <property type="entry name" value="Cytochrome c oxidase-like, subunit I domain"/>
    <property type="match status" value="1"/>
</dbReference>
<evidence type="ECO:0000313" key="3">
    <source>
        <dbReference type="Proteomes" id="UP000043764"/>
    </source>
</evidence>
<dbReference type="SUPFAM" id="SSF81442">
    <property type="entry name" value="Cytochrome c oxidase subunit I-like"/>
    <property type="match status" value="1"/>
</dbReference>
<name>A0A0H5DHX1_9RHOB</name>
<gene>
    <name evidence="2" type="ORF">NIT7321_02687</name>
</gene>
<protein>
    <submittedName>
        <fullName evidence="2">Uncharacterized protein</fullName>
    </submittedName>
</protein>